<dbReference type="Proteomes" id="UP000248827">
    <property type="component" value="Unassembled WGS sequence"/>
</dbReference>
<dbReference type="PIRSF" id="PIRSF007663">
    <property type="entry name" value="UCP007663"/>
    <property type="match status" value="1"/>
</dbReference>
<evidence type="ECO:0000313" key="5">
    <source>
        <dbReference type="Proteomes" id="UP000248827"/>
    </source>
</evidence>
<dbReference type="InterPro" id="IPR054363">
    <property type="entry name" value="GH95_cat"/>
</dbReference>
<evidence type="ECO:0000313" key="4">
    <source>
        <dbReference type="EMBL" id="RAI98339.1"/>
    </source>
</evidence>
<dbReference type="InterPro" id="IPR012341">
    <property type="entry name" value="6hp_glycosidase-like_sf"/>
</dbReference>
<keyword evidence="5" id="KW-1185">Reference proteome</keyword>
<sequence length="786" mass="87468">MSVVKNTAYDNQSAIWFDEPAKEWNECLPIGNGTLGGMVYGGITHEVIQLNEDSLWYGGPTDRNNPDAAANLGRIRELLMEGHLQEAERLALLSLSGVPESQRHYLPLGDLNLTFRSALPGEAIATESYRRELNLDEGHVAVSYKQNGITHRREIFASYPDHAIIIHLTADLPGSIDVDIQLSGGVRKRHMDGIIRLSDNRMAMHGSTGGGGVSFAAALQVRSVGGSVQMIGETAVVDGADEVIISLTAATSFRYDQPLEECDTRLQQLAEYTLDTLKERHQADYQALYQRMSLQLGPVNKELQHLPASKRLERVQAGGTDHGLIELYFQFGRYLLIASSRPGSLPANLQGIWNQHIAPPWDSKYTININTQMNYWLAECCNLSECHEPLFELIERMREPGRHTAKVMYGCQGFVAHHNTDIWADTAPQDTYMPATHWPMGAAWLCLHMWEHYLYSGDLPFLRRAYETMKESAVFFLDYLSELPDGRLVTSPSVSPENTYMLPNGEKGTLCYGPAMDSQIIHELFTGCIEASIQLNKDQEFRNQLVSARDRLPGIEIGKHGQIMEWLEDHEEAEPGHRHMSHLFALYPGNRITPANTPELSRAARITLERRLENGGGHTGWSRAWLINFWARLLDGEQVYQNLLSLLQHSTLPNLLDNHPPFQIDGNFGATAGIAEALLQSHTGTLSLLPALPPAWSEGKVKGLKARGGYSVDIEWFSDGRLVASITATQTGMCSIQAQQVSEIIQPGAGTNHLDDISTNGEPITLELEAGHTYEVFGRYRDKTNG</sequence>
<name>A0ABX9BMQ9_9BACL</name>
<gene>
    <name evidence="4" type="ORF">DET54_104396</name>
</gene>
<dbReference type="SUPFAM" id="SSF48208">
    <property type="entry name" value="Six-hairpin glycosidases"/>
    <property type="match status" value="1"/>
</dbReference>
<evidence type="ECO:0000259" key="3">
    <source>
        <dbReference type="Pfam" id="PF22124"/>
    </source>
</evidence>
<dbReference type="Pfam" id="PF14498">
    <property type="entry name" value="Glyco_hyd_65N_2"/>
    <property type="match status" value="1"/>
</dbReference>
<dbReference type="Gene3D" id="1.50.10.10">
    <property type="match status" value="1"/>
</dbReference>
<organism evidence="4 5">
    <name type="scientific">Paenibacillus pabuli</name>
    <dbReference type="NCBI Taxonomy" id="1472"/>
    <lineage>
        <taxon>Bacteria</taxon>
        <taxon>Bacillati</taxon>
        <taxon>Bacillota</taxon>
        <taxon>Bacilli</taxon>
        <taxon>Bacillales</taxon>
        <taxon>Paenibacillaceae</taxon>
        <taxon>Paenibacillus</taxon>
    </lineage>
</organism>
<evidence type="ECO:0000259" key="2">
    <source>
        <dbReference type="Pfam" id="PF21307"/>
    </source>
</evidence>
<feature type="domain" description="Glycosyl hydrolase family 95 N-terminal" evidence="1">
    <location>
        <begin position="15"/>
        <end position="254"/>
    </location>
</feature>
<dbReference type="InterPro" id="IPR016518">
    <property type="entry name" value="Alpha-L-fucosidase"/>
</dbReference>
<dbReference type="PANTHER" id="PTHR31084:SF0">
    <property type="entry name" value="ALPHA-L-FUCOSIDASE 2"/>
    <property type="match status" value="1"/>
</dbReference>
<evidence type="ECO:0000259" key="1">
    <source>
        <dbReference type="Pfam" id="PF14498"/>
    </source>
</evidence>
<dbReference type="Pfam" id="PF21307">
    <property type="entry name" value="Glyco_hydro_95_C"/>
    <property type="match status" value="1"/>
</dbReference>
<feature type="domain" description="Glycosyl hydrolase family 95 catalytic" evidence="3">
    <location>
        <begin position="274"/>
        <end position="678"/>
    </location>
</feature>
<feature type="domain" description="Alpha fucosidase A-like C-terminal" evidence="2">
    <location>
        <begin position="680"/>
        <end position="776"/>
    </location>
</feature>
<dbReference type="RefSeq" id="WP_111619743.1">
    <property type="nucleotide sequence ID" value="NZ_QLLI01000004.1"/>
</dbReference>
<protein>
    <submittedName>
        <fullName evidence="4">Alpha-L-fucosidase 2</fullName>
    </submittedName>
</protein>
<comment type="caution">
    <text evidence="4">The sequence shown here is derived from an EMBL/GenBank/DDBJ whole genome shotgun (WGS) entry which is preliminary data.</text>
</comment>
<dbReference type="InterPro" id="IPR049053">
    <property type="entry name" value="AFCA-like_C"/>
</dbReference>
<reference evidence="4 5" key="1">
    <citation type="submission" date="2018-06" db="EMBL/GenBank/DDBJ databases">
        <title>Freshwater and sediment microbial communities from various areas in North America, analyzing microbe dynamics in response to fracking.</title>
        <authorList>
            <person name="Lamendella R."/>
        </authorList>
    </citation>
    <scope>NUCLEOTIDE SEQUENCE [LARGE SCALE GENOMIC DNA]</scope>
    <source>
        <strain evidence="4 5">NG-13</strain>
    </source>
</reference>
<accession>A0ABX9BMQ9</accession>
<dbReference type="PANTHER" id="PTHR31084">
    <property type="entry name" value="ALPHA-L-FUCOSIDASE 2"/>
    <property type="match status" value="1"/>
</dbReference>
<dbReference type="InterPro" id="IPR008928">
    <property type="entry name" value="6-hairpin_glycosidase_sf"/>
</dbReference>
<dbReference type="InterPro" id="IPR027414">
    <property type="entry name" value="GH95_N_dom"/>
</dbReference>
<dbReference type="EMBL" id="QLLI01000004">
    <property type="protein sequence ID" value="RAI98339.1"/>
    <property type="molecule type" value="Genomic_DNA"/>
</dbReference>
<proteinExistence type="predicted"/>
<dbReference type="Pfam" id="PF22124">
    <property type="entry name" value="Glyco_hydro_95_cat"/>
    <property type="match status" value="1"/>
</dbReference>